<accession>A0AAP7A1J2</accession>
<protein>
    <submittedName>
        <fullName evidence="2">Uncharacterized protein</fullName>
    </submittedName>
</protein>
<dbReference type="RefSeq" id="WP_171417631.1">
    <property type="nucleotide sequence ID" value="NZ_JABFOR010000021.1"/>
</dbReference>
<evidence type="ECO:0000313" key="3">
    <source>
        <dbReference type="Proteomes" id="UP000552038"/>
    </source>
</evidence>
<gene>
    <name evidence="2" type="ORF">HMI46_16395</name>
</gene>
<evidence type="ECO:0000313" key="2">
    <source>
        <dbReference type="EMBL" id="NOJ72132.1"/>
    </source>
</evidence>
<dbReference type="Proteomes" id="UP000552038">
    <property type="component" value="Unassembled WGS sequence"/>
</dbReference>
<reference evidence="2 3" key="1">
    <citation type="submission" date="2020-05" db="EMBL/GenBank/DDBJ databases">
        <title>Whole genome sequencing and identification of novel metabolites from Paenibacillus alvei strain JR949.</title>
        <authorList>
            <person name="Rajendhran J."/>
            <person name="Sree Pranav P."/>
            <person name="Mahalakshmi B."/>
            <person name="Karthikeyan R."/>
        </authorList>
    </citation>
    <scope>NUCLEOTIDE SEQUENCE [LARGE SCALE GENOMIC DNA]</scope>
    <source>
        <strain evidence="2 3">JR949</strain>
    </source>
</reference>
<comment type="caution">
    <text evidence="2">The sequence shown here is derived from an EMBL/GenBank/DDBJ whole genome shotgun (WGS) entry which is preliminary data.</text>
</comment>
<sequence>MKKEVTRICVSLLTLSFLLMPSLVSGYAAADSYYFKVVNSSGNNVKQIDKIVMFGNGEDSSLPW</sequence>
<feature type="chain" id="PRO_5042839311" evidence="1">
    <location>
        <begin position="31"/>
        <end position="64"/>
    </location>
</feature>
<feature type="signal peptide" evidence="1">
    <location>
        <begin position="1"/>
        <end position="30"/>
    </location>
</feature>
<keyword evidence="1" id="KW-0732">Signal</keyword>
<name>A0AAP7A1J2_PAEAL</name>
<organism evidence="2 3">
    <name type="scientific">Paenibacillus alvei</name>
    <name type="common">Bacillus alvei</name>
    <dbReference type="NCBI Taxonomy" id="44250"/>
    <lineage>
        <taxon>Bacteria</taxon>
        <taxon>Bacillati</taxon>
        <taxon>Bacillota</taxon>
        <taxon>Bacilli</taxon>
        <taxon>Bacillales</taxon>
        <taxon>Paenibacillaceae</taxon>
        <taxon>Paenibacillus</taxon>
    </lineage>
</organism>
<dbReference type="AlphaFoldDB" id="A0AAP7A1J2"/>
<proteinExistence type="predicted"/>
<evidence type="ECO:0000256" key="1">
    <source>
        <dbReference type="SAM" id="SignalP"/>
    </source>
</evidence>
<dbReference type="EMBL" id="JABFOR010000021">
    <property type="protein sequence ID" value="NOJ72132.1"/>
    <property type="molecule type" value="Genomic_DNA"/>
</dbReference>